<dbReference type="PANTHER" id="PTHR48021">
    <property type="match status" value="1"/>
</dbReference>
<protein>
    <recommendedName>
        <fullName evidence="9">Major facilitator superfamily (MFS) profile domain-containing protein</fullName>
    </recommendedName>
</protein>
<dbReference type="GO" id="GO:0005886">
    <property type="term" value="C:plasma membrane"/>
    <property type="evidence" value="ECO:0007669"/>
    <property type="project" value="UniProtKB-SubCell"/>
</dbReference>
<keyword evidence="2" id="KW-0813">Transport</keyword>
<feature type="transmembrane region" description="Helical" evidence="8">
    <location>
        <begin position="549"/>
        <end position="572"/>
    </location>
</feature>
<feature type="transmembrane region" description="Helical" evidence="8">
    <location>
        <begin position="478"/>
        <end position="500"/>
    </location>
</feature>
<evidence type="ECO:0000256" key="3">
    <source>
        <dbReference type="ARBA" id="ARBA00022475"/>
    </source>
</evidence>
<evidence type="ECO:0000256" key="7">
    <source>
        <dbReference type="ARBA" id="ARBA00023136"/>
    </source>
</evidence>
<dbReference type="EMBL" id="CADCXU010004435">
    <property type="protein sequence ID" value="CAA9996157.1"/>
    <property type="molecule type" value="Genomic_DNA"/>
</dbReference>
<keyword evidence="4" id="KW-0762">Sugar transport</keyword>
<dbReference type="GO" id="GO:0022857">
    <property type="term" value="F:transmembrane transporter activity"/>
    <property type="evidence" value="ECO:0007669"/>
    <property type="project" value="InterPro"/>
</dbReference>
<dbReference type="Proteomes" id="UP000479000">
    <property type="component" value="Unassembled WGS sequence"/>
</dbReference>
<dbReference type="InterPro" id="IPR036259">
    <property type="entry name" value="MFS_trans_sf"/>
</dbReference>
<dbReference type="InterPro" id="IPR020846">
    <property type="entry name" value="MFS_dom"/>
</dbReference>
<feature type="transmembrane region" description="Helical" evidence="8">
    <location>
        <begin position="249"/>
        <end position="269"/>
    </location>
</feature>
<dbReference type="PROSITE" id="PS50850">
    <property type="entry name" value="MFS"/>
    <property type="match status" value="1"/>
</dbReference>
<evidence type="ECO:0000256" key="4">
    <source>
        <dbReference type="ARBA" id="ARBA00022597"/>
    </source>
</evidence>
<keyword evidence="5 8" id="KW-0812">Transmembrane</keyword>
<feature type="transmembrane region" description="Helical" evidence="8">
    <location>
        <begin position="308"/>
        <end position="326"/>
    </location>
</feature>
<evidence type="ECO:0000256" key="1">
    <source>
        <dbReference type="ARBA" id="ARBA00004651"/>
    </source>
</evidence>
<dbReference type="SUPFAM" id="SSF103473">
    <property type="entry name" value="MFS general substrate transporter"/>
    <property type="match status" value="1"/>
</dbReference>
<feature type="transmembrane region" description="Helical" evidence="8">
    <location>
        <begin position="411"/>
        <end position="432"/>
    </location>
</feature>
<feature type="transmembrane region" description="Helical" evidence="8">
    <location>
        <begin position="578"/>
        <end position="599"/>
    </location>
</feature>
<dbReference type="InterPro" id="IPR005828">
    <property type="entry name" value="MFS_sugar_transport-like"/>
</dbReference>
<reference evidence="10 11" key="1">
    <citation type="submission" date="2020-02" db="EMBL/GenBank/DDBJ databases">
        <authorList>
            <person name="Ferguson B K."/>
        </authorList>
    </citation>
    <scope>NUCLEOTIDE SEQUENCE [LARGE SCALE GENOMIC DNA]</scope>
</reference>
<feature type="transmembrane region" description="Helical" evidence="8">
    <location>
        <begin position="332"/>
        <end position="353"/>
    </location>
</feature>
<dbReference type="PANTHER" id="PTHR48021:SF33">
    <property type="entry name" value="AT22075P-RELATED"/>
    <property type="match status" value="1"/>
</dbReference>
<keyword evidence="11" id="KW-1185">Reference proteome</keyword>
<dbReference type="FunFam" id="1.20.1250.20:FF:000218">
    <property type="entry name" value="facilitated trehalose transporter Tret1"/>
    <property type="match status" value="1"/>
</dbReference>
<proteinExistence type="predicted"/>
<dbReference type="InterPro" id="IPR005829">
    <property type="entry name" value="Sugar_transporter_CS"/>
</dbReference>
<comment type="subcellular location">
    <subcellularLocation>
        <location evidence="1">Cell membrane</location>
        <topology evidence="1">Multi-pass membrane protein</topology>
    </subcellularLocation>
</comment>
<gene>
    <name evidence="10" type="ORF">NTEN_LOCUS2751</name>
</gene>
<feature type="transmembrane region" description="Helical" evidence="8">
    <location>
        <begin position="512"/>
        <end position="537"/>
    </location>
</feature>
<keyword evidence="7 8" id="KW-0472">Membrane</keyword>
<name>A0A6H5G132_9HEMI</name>
<dbReference type="InterPro" id="IPR050549">
    <property type="entry name" value="MFS_Trehalose_Transporter"/>
</dbReference>
<dbReference type="Pfam" id="PF00083">
    <property type="entry name" value="Sugar_tr"/>
    <property type="match status" value="1"/>
</dbReference>
<dbReference type="Gene3D" id="1.20.1250.20">
    <property type="entry name" value="MFS general substrate transporter like domains"/>
    <property type="match status" value="1"/>
</dbReference>
<feature type="domain" description="Major facilitator superfamily (MFS) profile" evidence="9">
    <location>
        <begin position="180"/>
        <end position="603"/>
    </location>
</feature>
<evidence type="ECO:0000256" key="8">
    <source>
        <dbReference type="SAM" id="Phobius"/>
    </source>
</evidence>
<evidence type="ECO:0000256" key="5">
    <source>
        <dbReference type="ARBA" id="ARBA00022692"/>
    </source>
</evidence>
<evidence type="ECO:0000313" key="11">
    <source>
        <dbReference type="Proteomes" id="UP000479000"/>
    </source>
</evidence>
<dbReference type="AlphaFoldDB" id="A0A6H5G132"/>
<evidence type="ECO:0000259" key="9">
    <source>
        <dbReference type="PROSITE" id="PS50850"/>
    </source>
</evidence>
<feature type="transmembrane region" description="Helical" evidence="8">
    <location>
        <begin position="225"/>
        <end position="242"/>
    </location>
</feature>
<dbReference type="OrthoDB" id="6612291at2759"/>
<feature type="transmembrane region" description="Helical" evidence="8">
    <location>
        <begin position="275"/>
        <end position="296"/>
    </location>
</feature>
<dbReference type="PROSITE" id="PS00216">
    <property type="entry name" value="SUGAR_TRANSPORT_1"/>
    <property type="match status" value="1"/>
</dbReference>
<evidence type="ECO:0000256" key="6">
    <source>
        <dbReference type="ARBA" id="ARBA00022989"/>
    </source>
</evidence>
<organism evidence="10 11">
    <name type="scientific">Nesidiocoris tenuis</name>
    <dbReference type="NCBI Taxonomy" id="355587"/>
    <lineage>
        <taxon>Eukaryota</taxon>
        <taxon>Metazoa</taxon>
        <taxon>Ecdysozoa</taxon>
        <taxon>Arthropoda</taxon>
        <taxon>Hexapoda</taxon>
        <taxon>Insecta</taxon>
        <taxon>Pterygota</taxon>
        <taxon>Neoptera</taxon>
        <taxon>Paraneoptera</taxon>
        <taxon>Hemiptera</taxon>
        <taxon>Heteroptera</taxon>
        <taxon>Panheteroptera</taxon>
        <taxon>Cimicomorpha</taxon>
        <taxon>Miridae</taxon>
        <taxon>Dicyphina</taxon>
        <taxon>Nesidiocoris</taxon>
    </lineage>
</organism>
<evidence type="ECO:0000256" key="2">
    <source>
        <dbReference type="ARBA" id="ARBA00022448"/>
    </source>
</evidence>
<keyword evidence="6 8" id="KW-1133">Transmembrane helix</keyword>
<sequence>MASLVAVLAGRFHIRLSSGKLRQKRLQNRSSFVQIASIESLSIHPTAQFTFVRERFPTQRKNTGIPDTRTSLTFLQPLFILERRKHLSHPAYQIYPRAFALNFTWAYCRGKRITCRRGAALTYSPVVTNLATLLIFVQGEFLSYRAFNICSLLVTIQPKIDRMAPADGRILFHCRFGGCRPLKLCIASYALGSSGSWVSPMILVLESDDSPVGKMSTPDIGWLETLPGYASIAGVFIFAAVMDRFGRKMSGYASSFFTIIGWFALLSATSKNQLYVGRFLMGMSQIGMAFLGPIYLSEISYVSVRGTLMTYSQFASHTGSLMGFLLGTVCSYRLFTAINMIAPLLFPVFFFWIPESPQFLLLKGKVPEARKALLWYRGGKSAMVDEEIKNWSKVKKSDLTFKKVIKNKASVKALTIFVFIAAFSPLSGSAVINGYASKIFQNADSVLDPNTSAAIMASIKFIASLIVIQIVERFGRRVLVLFSYCSITVCLVAITIYSAVQDLSDLDISHLGWIPIVVLSTYVFTYTVGVGTVGEVIASEMLTPEIKGVAVVIVGIVTLIVTIGTLQAYSILVQYNSYVNFLIESVFAFSAIIISWYIVPETKGKTLAEIIDMLNGNVPYINKKTECTRL</sequence>
<feature type="transmembrane region" description="Helical" evidence="8">
    <location>
        <begin position="452"/>
        <end position="471"/>
    </location>
</feature>
<accession>A0A6H5G132</accession>
<keyword evidence="3" id="KW-1003">Cell membrane</keyword>
<evidence type="ECO:0000313" key="10">
    <source>
        <dbReference type="EMBL" id="CAA9996157.1"/>
    </source>
</evidence>